<feature type="domain" description="Transcription regulator PadR N-terminal" evidence="1">
    <location>
        <begin position="16"/>
        <end position="90"/>
    </location>
</feature>
<dbReference type="PANTHER" id="PTHR33169">
    <property type="entry name" value="PADR-FAMILY TRANSCRIPTIONAL REGULATOR"/>
    <property type="match status" value="1"/>
</dbReference>
<dbReference type="RefSeq" id="WP_286219149.1">
    <property type="nucleotide sequence ID" value="NZ_AP027729.1"/>
</dbReference>
<dbReference type="Pfam" id="PF03551">
    <property type="entry name" value="PadR"/>
    <property type="match status" value="1"/>
</dbReference>
<evidence type="ECO:0000259" key="1">
    <source>
        <dbReference type="Pfam" id="PF03551"/>
    </source>
</evidence>
<keyword evidence="3" id="KW-1185">Reference proteome</keyword>
<dbReference type="EMBL" id="AP027729">
    <property type="protein sequence ID" value="BDZ42128.1"/>
    <property type="molecule type" value="Genomic_DNA"/>
</dbReference>
<dbReference type="InterPro" id="IPR036388">
    <property type="entry name" value="WH-like_DNA-bd_sf"/>
</dbReference>
<dbReference type="SUPFAM" id="SSF46785">
    <property type="entry name" value="Winged helix' DNA-binding domain"/>
    <property type="match status" value="1"/>
</dbReference>
<dbReference type="InterPro" id="IPR036390">
    <property type="entry name" value="WH_DNA-bd_sf"/>
</dbReference>
<gene>
    <name evidence="2" type="ORF">GCM10025865_14270</name>
</gene>
<accession>A0ABM8G255</accession>
<dbReference type="InterPro" id="IPR052509">
    <property type="entry name" value="Metal_resp_DNA-bind_regulator"/>
</dbReference>
<organism evidence="2 3">
    <name type="scientific">Paraoerskovia sediminicola</name>
    <dbReference type="NCBI Taxonomy" id="1138587"/>
    <lineage>
        <taxon>Bacteria</taxon>
        <taxon>Bacillati</taxon>
        <taxon>Actinomycetota</taxon>
        <taxon>Actinomycetes</taxon>
        <taxon>Micrococcales</taxon>
        <taxon>Cellulomonadaceae</taxon>
        <taxon>Paraoerskovia</taxon>
    </lineage>
</organism>
<dbReference type="PANTHER" id="PTHR33169:SF14">
    <property type="entry name" value="TRANSCRIPTIONAL REGULATOR RV3488"/>
    <property type="match status" value="1"/>
</dbReference>
<protein>
    <submittedName>
        <fullName evidence="2">PadR family transcriptional regulator</fullName>
    </submittedName>
</protein>
<proteinExistence type="predicted"/>
<dbReference type="InterPro" id="IPR005149">
    <property type="entry name" value="Tscrpt_reg_PadR_N"/>
</dbReference>
<reference evidence="3" key="1">
    <citation type="journal article" date="2019" name="Int. J. Syst. Evol. Microbiol.">
        <title>The Global Catalogue of Microorganisms (GCM) 10K type strain sequencing project: providing services to taxonomists for standard genome sequencing and annotation.</title>
        <authorList>
            <consortium name="The Broad Institute Genomics Platform"/>
            <consortium name="The Broad Institute Genome Sequencing Center for Infectious Disease"/>
            <person name="Wu L."/>
            <person name="Ma J."/>
        </authorList>
    </citation>
    <scope>NUCLEOTIDE SEQUENCE [LARGE SCALE GENOMIC DNA]</scope>
    <source>
        <strain evidence="3">NBRC 108565</strain>
    </source>
</reference>
<sequence>MRIDKDLVAASATPLVLGILVDGESYGYAILQRVNELSGGRMQWTDGMLYPLLHRLERLGHVSSSWGVSDVGRRRKHYAITPAGRAALAERQEQWAVVSGALTQVWQAVRDAEVRLPVLPEAGAGRPAEGAL</sequence>
<evidence type="ECO:0000313" key="2">
    <source>
        <dbReference type="EMBL" id="BDZ42128.1"/>
    </source>
</evidence>
<evidence type="ECO:0000313" key="3">
    <source>
        <dbReference type="Proteomes" id="UP001321475"/>
    </source>
</evidence>
<dbReference type="Gene3D" id="1.10.10.10">
    <property type="entry name" value="Winged helix-like DNA-binding domain superfamily/Winged helix DNA-binding domain"/>
    <property type="match status" value="1"/>
</dbReference>
<name>A0ABM8G255_9CELL</name>
<dbReference type="Proteomes" id="UP001321475">
    <property type="component" value="Chromosome"/>
</dbReference>